<name>G0U961_TRYVY</name>
<organism evidence="1">
    <name type="scientific">Trypanosoma vivax (strain Y486)</name>
    <dbReference type="NCBI Taxonomy" id="1055687"/>
    <lineage>
        <taxon>Eukaryota</taxon>
        <taxon>Discoba</taxon>
        <taxon>Euglenozoa</taxon>
        <taxon>Kinetoplastea</taxon>
        <taxon>Metakinetoplastina</taxon>
        <taxon>Trypanosomatida</taxon>
        <taxon>Trypanosomatidae</taxon>
        <taxon>Trypanosoma</taxon>
        <taxon>Duttonella</taxon>
    </lineage>
</organism>
<dbReference type="VEuPathDB" id="TriTrypDB:TvY486_1116290"/>
<dbReference type="OMA" id="NKMPEEY"/>
<proteinExistence type="predicted"/>
<dbReference type="AlphaFoldDB" id="G0U961"/>
<dbReference type="EMBL" id="HE573027">
    <property type="protein sequence ID" value="CCC54145.1"/>
    <property type="molecule type" value="Genomic_DNA"/>
</dbReference>
<reference evidence="1" key="1">
    <citation type="journal article" date="2012" name="Proc. Natl. Acad. Sci. U.S.A.">
        <title>Antigenic diversity is generated by distinct evolutionary mechanisms in African trypanosome species.</title>
        <authorList>
            <person name="Jackson A.P."/>
            <person name="Berry A."/>
            <person name="Aslett M."/>
            <person name="Allison H.C."/>
            <person name="Burton P."/>
            <person name="Vavrova-Anderson J."/>
            <person name="Brown R."/>
            <person name="Browne H."/>
            <person name="Corton N."/>
            <person name="Hauser H."/>
            <person name="Gamble J."/>
            <person name="Gilderthorp R."/>
            <person name="Marcello L."/>
            <person name="McQuillan J."/>
            <person name="Otto T.D."/>
            <person name="Quail M.A."/>
            <person name="Sanders M.J."/>
            <person name="van Tonder A."/>
            <person name="Ginger M.L."/>
            <person name="Field M.C."/>
            <person name="Barry J.D."/>
            <person name="Hertz-Fowler C."/>
            <person name="Berriman M."/>
        </authorList>
    </citation>
    <scope>NUCLEOTIDE SEQUENCE</scope>
    <source>
        <strain evidence="1">Y486</strain>
    </source>
</reference>
<protein>
    <submittedName>
        <fullName evidence="1">Uncharacterized protein</fullName>
    </submittedName>
</protein>
<gene>
    <name evidence="1" type="ORF">TVY486_1116290</name>
</gene>
<evidence type="ECO:0000313" key="1">
    <source>
        <dbReference type="EMBL" id="CCC54145.1"/>
    </source>
</evidence>
<accession>G0U961</accession>
<sequence length="283" mass="33394">MRETQVALASRASGYGNRVMVYAHRRHRARYLPPKLAHARSPLANKMPEEYGNTWDPRTGIEWYHRLRRRGAYRHWPWARWTDDPVRHHRETAYQRTFSAADAEANEGVPLWDYYAEVGQEYATPDHFPLKYMAPFIHQYTSKVWSRDEIERHLQVIAEKTGLHTIRAVADGRKRLFEWNEREMGVVPHGLVEHADMLAQDIVLQNRKKEFRRKSHENGILRTSTMERYYALPHMRTGPAMPSKLSQPSGKFPWGKFSIMLGETTIHPLYQIDGFYKHNMYPP</sequence>